<organism evidence="2 3">
    <name type="scientific">Oryza sativa subsp. japonica</name>
    <name type="common">Rice</name>
    <dbReference type="NCBI Taxonomy" id="39947"/>
    <lineage>
        <taxon>Eukaryota</taxon>
        <taxon>Viridiplantae</taxon>
        <taxon>Streptophyta</taxon>
        <taxon>Embryophyta</taxon>
        <taxon>Tracheophyta</taxon>
        <taxon>Spermatophyta</taxon>
        <taxon>Magnoliopsida</taxon>
        <taxon>Liliopsida</taxon>
        <taxon>Poales</taxon>
        <taxon>Poaceae</taxon>
        <taxon>BOP clade</taxon>
        <taxon>Oryzoideae</taxon>
        <taxon>Oryzeae</taxon>
        <taxon>Oryzinae</taxon>
        <taxon>Oryza</taxon>
        <taxon>Oryza sativa</taxon>
    </lineage>
</organism>
<keyword evidence="3" id="KW-1185">Reference proteome</keyword>
<dbReference type="InParanoid" id="A0A0P0W1I1"/>
<feature type="region of interest" description="Disordered" evidence="1">
    <location>
        <begin position="27"/>
        <end position="65"/>
    </location>
</feature>
<gene>
    <name evidence="2" type="ordered locus">Os03g0686600</name>
    <name evidence="2" type="ORF">OSNPB_030686600</name>
</gene>
<proteinExistence type="predicted"/>
<dbReference type="PaxDb" id="39947-A0A0P0W1I1"/>
<dbReference type="Proteomes" id="UP000059680">
    <property type="component" value="Chromosome 3"/>
</dbReference>
<reference evidence="3" key="1">
    <citation type="journal article" date="2005" name="Nature">
        <title>The map-based sequence of the rice genome.</title>
        <authorList>
            <consortium name="International rice genome sequencing project (IRGSP)"/>
            <person name="Matsumoto T."/>
            <person name="Wu J."/>
            <person name="Kanamori H."/>
            <person name="Katayose Y."/>
            <person name="Fujisawa M."/>
            <person name="Namiki N."/>
            <person name="Mizuno H."/>
            <person name="Yamamoto K."/>
            <person name="Antonio B.A."/>
            <person name="Baba T."/>
            <person name="Sakata K."/>
            <person name="Nagamura Y."/>
            <person name="Aoki H."/>
            <person name="Arikawa K."/>
            <person name="Arita K."/>
            <person name="Bito T."/>
            <person name="Chiden Y."/>
            <person name="Fujitsuka N."/>
            <person name="Fukunaka R."/>
            <person name="Hamada M."/>
            <person name="Harada C."/>
            <person name="Hayashi A."/>
            <person name="Hijishita S."/>
            <person name="Honda M."/>
            <person name="Hosokawa S."/>
            <person name="Ichikawa Y."/>
            <person name="Idonuma A."/>
            <person name="Iijima M."/>
            <person name="Ikeda M."/>
            <person name="Ikeno M."/>
            <person name="Ito K."/>
            <person name="Ito S."/>
            <person name="Ito T."/>
            <person name="Ito Y."/>
            <person name="Ito Y."/>
            <person name="Iwabuchi A."/>
            <person name="Kamiya K."/>
            <person name="Karasawa W."/>
            <person name="Kurita K."/>
            <person name="Katagiri S."/>
            <person name="Kikuta A."/>
            <person name="Kobayashi H."/>
            <person name="Kobayashi N."/>
            <person name="Machita K."/>
            <person name="Maehara T."/>
            <person name="Masukawa M."/>
            <person name="Mizubayashi T."/>
            <person name="Mukai Y."/>
            <person name="Nagasaki H."/>
            <person name="Nagata Y."/>
            <person name="Naito S."/>
            <person name="Nakashima M."/>
            <person name="Nakama Y."/>
            <person name="Nakamichi Y."/>
            <person name="Nakamura M."/>
            <person name="Meguro A."/>
            <person name="Negishi M."/>
            <person name="Ohta I."/>
            <person name="Ohta T."/>
            <person name="Okamoto M."/>
            <person name="Ono N."/>
            <person name="Saji S."/>
            <person name="Sakaguchi M."/>
            <person name="Sakai K."/>
            <person name="Shibata M."/>
            <person name="Shimokawa T."/>
            <person name="Song J."/>
            <person name="Takazaki Y."/>
            <person name="Terasawa K."/>
            <person name="Tsugane M."/>
            <person name="Tsuji K."/>
            <person name="Ueda S."/>
            <person name="Waki K."/>
            <person name="Yamagata H."/>
            <person name="Yamamoto M."/>
            <person name="Yamamoto S."/>
            <person name="Yamane H."/>
            <person name="Yoshiki S."/>
            <person name="Yoshihara R."/>
            <person name="Yukawa K."/>
            <person name="Zhong H."/>
            <person name="Yano M."/>
            <person name="Yuan Q."/>
            <person name="Ouyang S."/>
            <person name="Liu J."/>
            <person name="Jones K.M."/>
            <person name="Gansberger K."/>
            <person name="Moffat K."/>
            <person name="Hill J."/>
            <person name="Bera J."/>
            <person name="Fadrosh D."/>
            <person name="Jin S."/>
            <person name="Johri S."/>
            <person name="Kim M."/>
            <person name="Overton L."/>
            <person name="Reardon M."/>
            <person name="Tsitrin T."/>
            <person name="Vuong H."/>
            <person name="Weaver B."/>
            <person name="Ciecko A."/>
            <person name="Tallon L."/>
            <person name="Jackson J."/>
            <person name="Pai G."/>
            <person name="Aken S.V."/>
            <person name="Utterback T."/>
            <person name="Reidmuller S."/>
            <person name="Feldblyum T."/>
            <person name="Hsiao J."/>
            <person name="Zismann V."/>
            <person name="Iobst S."/>
            <person name="de Vazeille A.R."/>
            <person name="Buell C.R."/>
            <person name="Ying K."/>
            <person name="Li Y."/>
            <person name="Lu T."/>
            <person name="Huang Y."/>
            <person name="Zhao Q."/>
            <person name="Feng Q."/>
            <person name="Zhang L."/>
            <person name="Zhu J."/>
            <person name="Weng Q."/>
            <person name="Mu J."/>
            <person name="Lu Y."/>
            <person name="Fan D."/>
            <person name="Liu Y."/>
            <person name="Guan J."/>
            <person name="Zhang Y."/>
            <person name="Yu S."/>
            <person name="Liu X."/>
            <person name="Zhang Y."/>
            <person name="Hong G."/>
            <person name="Han B."/>
            <person name="Choisne N."/>
            <person name="Demange N."/>
            <person name="Orjeda G."/>
            <person name="Samain S."/>
            <person name="Cattolico L."/>
            <person name="Pelletier E."/>
            <person name="Couloux A."/>
            <person name="Segurens B."/>
            <person name="Wincker P."/>
            <person name="D'Hont A."/>
            <person name="Scarpelli C."/>
            <person name="Weissenbach J."/>
            <person name="Salanoubat M."/>
            <person name="Quetier F."/>
            <person name="Yu Y."/>
            <person name="Kim H.R."/>
            <person name="Rambo T."/>
            <person name="Currie J."/>
            <person name="Collura K."/>
            <person name="Luo M."/>
            <person name="Yang T."/>
            <person name="Ammiraju J.S.S."/>
            <person name="Engler F."/>
            <person name="Soderlund C."/>
            <person name="Wing R.A."/>
            <person name="Palmer L.E."/>
            <person name="de la Bastide M."/>
            <person name="Spiegel L."/>
            <person name="Nascimento L."/>
            <person name="Zutavern T."/>
            <person name="O'Shaughnessy A."/>
            <person name="Dike S."/>
            <person name="Dedhia N."/>
            <person name="Preston R."/>
            <person name="Balija V."/>
            <person name="McCombie W.R."/>
            <person name="Chow T."/>
            <person name="Chen H."/>
            <person name="Chung M."/>
            <person name="Chen C."/>
            <person name="Shaw J."/>
            <person name="Wu H."/>
            <person name="Hsiao K."/>
            <person name="Chao Y."/>
            <person name="Chu M."/>
            <person name="Cheng C."/>
            <person name="Hour A."/>
            <person name="Lee P."/>
            <person name="Lin S."/>
            <person name="Lin Y."/>
            <person name="Liou J."/>
            <person name="Liu S."/>
            <person name="Hsing Y."/>
            <person name="Raghuvanshi S."/>
            <person name="Mohanty A."/>
            <person name="Bharti A.K."/>
            <person name="Gaur A."/>
            <person name="Gupta V."/>
            <person name="Kumar D."/>
            <person name="Ravi V."/>
            <person name="Vij S."/>
            <person name="Kapur A."/>
            <person name="Khurana P."/>
            <person name="Khurana P."/>
            <person name="Khurana J.P."/>
            <person name="Tyagi A.K."/>
            <person name="Gaikwad K."/>
            <person name="Singh A."/>
            <person name="Dalal V."/>
            <person name="Srivastava S."/>
            <person name="Dixit A."/>
            <person name="Pal A.K."/>
            <person name="Ghazi I.A."/>
            <person name="Yadav M."/>
            <person name="Pandit A."/>
            <person name="Bhargava A."/>
            <person name="Sureshbabu K."/>
            <person name="Batra K."/>
            <person name="Sharma T.R."/>
            <person name="Mohapatra T."/>
            <person name="Singh N.K."/>
            <person name="Messing J."/>
            <person name="Nelson A.B."/>
            <person name="Fuks G."/>
            <person name="Kavchok S."/>
            <person name="Keizer G."/>
            <person name="Linton E."/>
            <person name="Llaca V."/>
            <person name="Song R."/>
            <person name="Tanyolac B."/>
            <person name="Young S."/>
            <person name="Ho-Il K."/>
            <person name="Hahn J.H."/>
            <person name="Sangsakoo G."/>
            <person name="Vanavichit A."/>
            <person name="de Mattos Luiz.A.T."/>
            <person name="Zimmer P.D."/>
            <person name="Malone G."/>
            <person name="Dellagostin O."/>
            <person name="de Oliveira A.C."/>
            <person name="Bevan M."/>
            <person name="Bancroft I."/>
            <person name="Minx P."/>
            <person name="Cordum H."/>
            <person name="Wilson R."/>
            <person name="Cheng Z."/>
            <person name="Jin W."/>
            <person name="Jiang J."/>
            <person name="Leong S.A."/>
            <person name="Iwama H."/>
            <person name="Gojobori T."/>
            <person name="Itoh T."/>
            <person name="Niimura Y."/>
            <person name="Fujii Y."/>
            <person name="Habara T."/>
            <person name="Sakai H."/>
            <person name="Sato Y."/>
            <person name="Wilson G."/>
            <person name="Kumar K."/>
            <person name="McCouch S."/>
            <person name="Juretic N."/>
            <person name="Hoen D."/>
            <person name="Wright S."/>
            <person name="Bruskiewich R."/>
            <person name="Bureau T."/>
            <person name="Miyao A."/>
            <person name="Hirochika H."/>
            <person name="Nishikawa T."/>
            <person name="Kadowaki K."/>
            <person name="Sugiura M."/>
            <person name="Burr B."/>
            <person name="Sasaki T."/>
        </authorList>
    </citation>
    <scope>NUCLEOTIDE SEQUENCE [LARGE SCALE GENOMIC DNA]</scope>
    <source>
        <strain evidence="3">cv. Nipponbare</strain>
    </source>
</reference>
<sequence>MLSILRNKKNVSIPACITHCLTTRRTAAVAEPKAPSSRQRLDAKEGAPRRWRTELHGGSSSRRKELHAVVDPRTWGCRIA</sequence>
<accession>A0A0P0W1I1</accession>
<evidence type="ECO:0000313" key="2">
    <source>
        <dbReference type="EMBL" id="BAS85808.1"/>
    </source>
</evidence>
<reference evidence="2 3" key="2">
    <citation type="journal article" date="2013" name="Plant Cell Physiol.">
        <title>Rice Annotation Project Database (RAP-DB): an integrative and interactive database for rice genomics.</title>
        <authorList>
            <person name="Sakai H."/>
            <person name="Lee S.S."/>
            <person name="Tanaka T."/>
            <person name="Numa H."/>
            <person name="Kim J."/>
            <person name="Kawahara Y."/>
            <person name="Wakimoto H."/>
            <person name="Yang C.C."/>
            <person name="Iwamoto M."/>
            <person name="Abe T."/>
            <person name="Yamada Y."/>
            <person name="Muto A."/>
            <person name="Inokuchi H."/>
            <person name="Ikemura T."/>
            <person name="Matsumoto T."/>
            <person name="Sasaki T."/>
            <person name="Itoh T."/>
        </authorList>
    </citation>
    <scope>NUCLEOTIDE SEQUENCE [LARGE SCALE GENOMIC DNA]</scope>
    <source>
        <strain evidence="3">cv. Nipponbare</strain>
    </source>
</reference>
<protein>
    <submittedName>
        <fullName evidence="2">Os03g0686600 protein</fullName>
    </submittedName>
</protein>
<evidence type="ECO:0000313" key="3">
    <source>
        <dbReference type="Proteomes" id="UP000059680"/>
    </source>
</evidence>
<name>A0A0P0W1I1_ORYSJ</name>
<dbReference type="AlphaFoldDB" id="A0A0P0W1I1"/>
<evidence type="ECO:0000256" key="1">
    <source>
        <dbReference type="SAM" id="MobiDB-lite"/>
    </source>
</evidence>
<dbReference type="EMBL" id="AP014959">
    <property type="protein sequence ID" value="BAS85808.1"/>
    <property type="molecule type" value="Genomic_DNA"/>
</dbReference>
<feature type="compositionally biased region" description="Basic and acidic residues" evidence="1">
    <location>
        <begin position="39"/>
        <end position="55"/>
    </location>
</feature>
<reference evidence="2 3" key="3">
    <citation type="journal article" date="2013" name="Rice">
        <title>Improvement of the Oryza sativa Nipponbare reference genome using next generation sequence and optical map data.</title>
        <authorList>
            <person name="Kawahara Y."/>
            <person name="de la Bastide M."/>
            <person name="Hamilton J.P."/>
            <person name="Kanamori H."/>
            <person name="McCombie W.R."/>
            <person name="Ouyang S."/>
            <person name="Schwartz D.C."/>
            <person name="Tanaka T."/>
            <person name="Wu J."/>
            <person name="Zhou S."/>
            <person name="Childs K.L."/>
            <person name="Davidson R.M."/>
            <person name="Lin H."/>
            <person name="Quesada-Ocampo L."/>
            <person name="Vaillancourt B."/>
            <person name="Sakai H."/>
            <person name="Lee S.S."/>
            <person name="Kim J."/>
            <person name="Numa H."/>
            <person name="Itoh T."/>
            <person name="Buell C.R."/>
            <person name="Matsumoto T."/>
        </authorList>
    </citation>
    <scope>NUCLEOTIDE SEQUENCE [LARGE SCALE GENOMIC DNA]</scope>
    <source>
        <strain evidence="3">cv. Nipponbare</strain>
    </source>
</reference>